<evidence type="ECO:0000313" key="1">
    <source>
        <dbReference type="EMBL" id="QEP34857.1"/>
    </source>
</evidence>
<reference evidence="1" key="1">
    <citation type="submission" date="2019-09" db="EMBL/GenBank/DDBJ databases">
        <title>Complete genome sequencing of four Arcobacter species reveals a diverse suite of mobile elements.</title>
        <authorList>
            <person name="Miller W.G."/>
            <person name="Yee E."/>
            <person name="Bono J.L."/>
        </authorList>
    </citation>
    <scope>NUCLEOTIDE SEQUENCE [LARGE SCALE GENOMIC DNA]</scope>
    <source>
        <strain evidence="1">LMG 26638</strain>
    </source>
</reference>
<dbReference type="GO" id="GO:0004521">
    <property type="term" value="F:RNA endonuclease activity"/>
    <property type="evidence" value="ECO:0007669"/>
    <property type="project" value="InterPro"/>
</dbReference>
<dbReference type="InterPro" id="IPR045837">
    <property type="entry name" value="RnlA_toxin_N"/>
</dbReference>
<dbReference type="Pfam" id="PF15935">
    <property type="entry name" value="RnlA_toxin"/>
    <property type="match status" value="1"/>
</dbReference>
<gene>
    <name evidence="1" type="ORF">APAC_1770</name>
</gene>
<dbReference type="KEGG" id="apai:APAC_1770"/>
<evidence type="ECO:0000313" key="2">
    <source>
        <dbReference type="Proteomes" id="UP000322726"/>
    </source>
</evidence>
<dbReference type="Gene3D" id="6.10.250.2650">
    <property type="match status" value="1"/>
</dbReference>
<dbReference type="InterPro" id="IPR031845">
    <property type="entry name" value="RnlA_toxin_NRD"/>
</dbReference>
<keyword evidence="2" id="KW-1185">Reference proteome</keyword>
<proteinExistence type="predicted"/>
<name>A0A5C2H7D6_9BACT</name>
<sequence>MSEFKNLYLKRELIIDAINSYSDNTNFVKEEGSAKDRKNYIINSEGKEVKIGIFFKSCGETTLNPKIGKNQEIGTNIATHIKEYAKMSEFSQKNITFSNKNIIDENFDLLLEFLKEQFTVKEPLDVNGKGKQYIINNELGQDSFSIIRYNNKNTFFQGKPLGIFLEIYSLLTELLNLEDIIIVNEEVYKIEIDKNNVKEELSCFLPRSYDYIDDTNKKILQTSLTLKKIDIDLPDYTPFAFNALRGLELYMKRVLLDNGVETTRKGNFKDIFTEISASRFVLTQNAESKIANTNICNKLNECCSYYSTHRHPLFHSDPRPEISRIIEDKQEADRIITKTLELIERTYCEIL</sequence>
<dbReference type="RefSeq" id="WP_130233778.1">
    <property type="nucleotide sequence ID" value="NZ_BMEF01000013.1"/>
</dbReference>
<dbReference type="Gene3D" id="3.30.310.240">
    <property type="entry name" value="Bacterial toxin RNase RnlA/LsoA, N-terminal domain"/>
    <property type="match status" value="1"/>
</dbReference>
<dbReference type="AlphaFoldDB" id="A0A5C2H7D6"/>
<reference evidence="1" key="2">
    <citation type="submission" date="2019-09" db="EMBL/GenBank/DDBJ databases">
        <title>Taxonomic note: a critical rebuttal of the proposed division of the genus Arcobacter into six genera, emended descriptions of Arcobacter anaerophilus and the genus Arcobacter, and an assessment of genus-level boundaries for Epsilonproteobacteria using in silico genomic comparator tools.</title>
        <authorList>
            <person name="On S.L.W."/>
            <person name="Miller W.G."/>
            <person name="Biggs P."/>
            <person name="Cornelius A."/>
            <person name="Vandamme P."/>
        </authorList>
    </citation>
    <scope>NUCLEOTIDE SEQUENCE [LARGE SCALE GENOMIC DNA]</scope>
    <source>
        <strain evidence="1">LMG 26638</strain>
    </source>
</reference>
<dbReference type="EMBL" id="CP035928">
    <property type="protein sequence ID" value="QEP34857.1"/>
    <property type="molecule type" value="Genomic_DNA"/>
</dbReference>
<accession>A0A5C2H7D6</accession>
<dbReference type="InterPro" id="IPR043994">
    <property type="entry name" value="RnlA/LsoA-toxin_DBD"/>
</dbReference>
<organism evidence="1 2">
    <name type="scientific">Malaciobacter pacificus</name>
    <dbReference type="NCBI Taxonomy" id="1080223"/>
    <lineage>
        <taxon>Bacteria</taxon>
        <taxon>Pseudomonadati</taxon>
        <taxon>Campylobacterota</taxon>
        <taxon>Epsilonproteobacteria</taxon>
        <taxon>Campylobacterales</taxon>
        <taxon>Arcobacteraceae</taxon>
        <taxon>Malaciobacter</taxon>
    </lineage>
</organism>
<dbReference type="OrthoDB" id="9811552at2"/>
<dbReference type="Gene3D" id="1.10.8.1130">
    <property type="entry name" value="Bacterial toxin RNase RnlA/LsoA, C-terminal Dmd-binding domain"/>
    <property type="match status" value="1"/>
</dbReference>
<protein>
    <submittedName>
        <fullName evidence="1">Toxin-antitoxin system, toxin component, RnlA family</fullName>
    </submittedName>
</protein>
<dbReference type="Pfam" id="PF19417">
    <property type="entry name" value="RnlA_toxin_N"/>
    <property type="match status" value="1"/>
</dbReference>
<dbReference type="Proteomes" id="UP000322726">
    <property type="component" value="Chromosome"/>
</dbReference>
<dbReference type="Pfam" id="PF19034">
    <property type="entry name" value="RnlA-toxin_DBD"/>
    <property type="match status" value="1"/>
</dbReference>
<dbReference type="Gene3D" id="3.30.160.690">
    <property type="entry name" value="Bacterial toxin RNase RnlA/LsoA, N repeated domain"/>
    <property type="match status" value="1"/>
</dbReference>